<evidence type="ECO:0000313" key="1">
    <source>
        <dbReference type="EMBL" id="CTP82389.1"/>
    </source>
</evidence>
<name>A0A0K2ZE18_9XANT</name>
<gene>
    <name evidence="1" type="ORF">XTPLMG730_0006</name>
</gene>
<reference evidence="1 2" key="1">
    <citation type="submission" date="2015-07" db="EMBL/GenBank/DDBJ databases">
        <authorList>
            <person name="Noorani M."/>
        </authorList>
    </citation>
    <scope>NUCLEOTIDE SEQUENCE [LARGE SCALE GENOMIC DNA]</scope>
    <source>
        <strain evidence="1">LMG730</strain>
    </source>
</reference>
<dbReference type="AlphaFoldDB" id="A0A0K2ZE18"/>
<dbReference type="EMBL" id="CXOJ01000001">
    <property type="protein sequence ID" value="CTP82389.1"/>
    <property type="molecule type" value="Genomic_DNA"/>
</dbReference>
<proteinExistence type="predicted"/>
<protein>
    <submittedName>
        <fullName evidence="1">Uncharacterized protein</fullName>
    </submittedName>
</protein>
<sequence>MEIHQFYERYTQIGVHIVADFYELTQSVQHLW</sequence>
<evidence type="ECO:0000313" key="2">
    <source>
        <dbReference type="Proteomes" id="UP000045978"/>
    </source>
</evidence>
<organism evidence="1 2">
    <name type="scientific">Xanthomonas graminis pv. phlei</name>
    <dbReference type="NCBI Taxonomy" id="487906"/>
    <lineage>
        <taxon>Bacteria</taxon>
        <taxon>Pseudomonadati</taxon>
        <taxon>Pseudomonadota</taxon>
        <taxon>Gammaproteobacteria</taxon>
        <taxon>Lysobacterales</taxon>
        <taxon>Lysobacteraceae</taxon>
        <taxon>Xanthomonas</taxon>
        <taxon>Xanthomonas translucens group</taxon>
        <taxon>Xanthomonas graminis</taxon>
    </lineage>
</organism>
<dbReference type="Proteomes" id="UP000045978">
    <property type="component" value="Unassembled WGS sequence"/>
</dbReference>
<accession>A0A0K2ZE18</accession>